<proteinExistence type="predicted"/>
<feature type="domain" description="HTH hxlR-type" evidence="4">
    <location>
        <begin position="18"/>
        <end position="115"/>
    </location>
</feature>
<dbReference type="KEGG" id="sinb:SIDU_10940"/>
<evidence type="ECO:0000256" key="1">
    <source>
        <dbReference type="ARBA" id="ARBA00023015"/>
    </source>
</evidence>
<dbReference type="GO" id="GO:0003677">
    <property type="term" value="F:DNA binding"/>
    <property type="evidence" value="ECO:0007669"/>
    <property type="project" value="UniProtKB-KW"/>
</dbReference>
<sequence>MLEMAMKGKRTNLGNADCGIARSLEVVGDWWSLLIVREAFKGRERFGEFQKAIGLAKNILSARLKKLVEHDIFRIEPDADNGVGHRYVLTAKGEGLYVVLMALWQWGESTCFKPDEARYAMVDRQNGEPLARIELKARDGRVLGPRDFVASRMDDKAAA</sequence>
<evidence type="ECO:0000313" key="5">
    <source>
        <dbReference type="EMBL" id="APL94982.1"/>
    </source>
</evidence>
<dbReference type="Pfam" id="PF01638">
    <property type="entry name" value="HxlR"/>
    <property type="match status" value="1"/>
</dbReference>
<reference evidence="5 6" key="1">
    <citation type="journal article" date="2012" name="J. Bacteriol.">
        <title>Genome sequence of Sphingobium indicum B90A, a hexachlorocyclohexane-degrading bacterium.</title>
        <authorList>
            <person name="Anand S."/>
            <person name="Sangwan N."/>
            <person name="Lata P."/>
            <person name="Kaur J."/>
            <person name="Dua A."/>
            <person name="Singh A.K."/>
            <person name="Verma M."/>
            <person name="Kaur J."/>
            <person name="Khurana J.P."/>
            <person name="Khurana P."/>
            <person name="Mathur S."/>
            <person name="Lal R."/>
        </authorList>
    </citation>
    <scope>NUCLEOTIDE SEQUENCE [LARGE SCALE GENOMIC DNA]</scope>
    <source>
        <strain evidence="6">DSM 16412 / CCM 7286 / MTCC 6364 / B90A</strain>
    </source>
</reference>
<dbReference type="InterPro" id="IPR002577">
    <property type="entry name" value="HTH_HxlR"/>
</dbReference>
<keyword evidence="1" id="KW-0805">Transcription regulation</keyword>
<dbReference type="PROSITE" id="PS51118">
    <property type="entry name" value="HTH_HXLR"/>
    <property type="match status" value="1"/>
</dbReference>
<gene>
    <name evidence="5" type="ORF">SIDU_10940</name>
</gene>
<evidence type="ECO:0000256" key="2">
    <source>
        <dbReference type="ARBA" id="ARBA00023125"/>
    </source>
</evidence>
<dbReference type="InterPro" id="IPR036390">
    <property type="entry name" value="WH_DNA-bd_sf"/>
</dbReference>
<dbReference type="EMBL" id="CP013070">
    <property type="protein sequence ID" value="APL94982.1"/>
    <property type="molecule type" value="Genomic_DNA"/>
</dbReference>
<dbReference type="PANTHER" id="PTHR33204">
    <property type="entry name" value="TRANSCRIPTIONAL REGULATOR, MARR FAMILY"/>
    <property type="match status" value="1"/>
</dbReference>
<dbReference type="Proteomes" id="UP000004550">
    <property type="component" value="Chromosome"/>
</dbReference>
<dbReference type="InterPro" id="IPR036388">
    <property type="entry name" value="WH-like_DNA-bd_sf"/>
</dbReference>
<keyword evidence="2" id="KW-0238">DNA-binding</keyword>
<name>A0A1L5BQD8_SPHIB</name>
<evidence type="ECO:0000313" key="6">
    <source>
        <dbReference type="Proteomes" id="UP000004550"/>
    </source>
</evidence>
<dbReference type="SUPFAM" id="SSF46785">
    <property type="entry name" value="Winged helix' DNA-binding domain"/>
    <property type="match status" value="1"/>
</dbReference>
<dbReference type="Gene3D" id="1.10.10.10">
    <property type="entry name" value="Winged helix-like DNA-binding domain superfamily/Winged helix DNA-binding domain"/>
    <property type="match status" value="1"/>
</dbReference>
<dbReference type="AlphaFoldDB" id="A0A1L5BQD8"/>
<dbReference type="PANTHER" id="PTHR33204:SF18">
    <property type="entry name" value="TRANSCRIPTIONAL REGULATORY PROTEIN"/>
    <property type="match status" value="1"/>
</dbReference>
<organism evidence="5 6">
    <name type="scientific">Sphingobium indicum (strain DSM 16412 / CCM 7286 / MTCC 6364 / B90A)</name>
    <dbReference type="NCBI Taxonomy" id="861109"/>
    <lineage>
        <taxon>Bacteria</taxon>
        <taxon>Pseudomonadati</taxon>
        <taxon>Pseudomonadota</taxon>
        <taxon>Alphaproteobacteria</taxon>
        <taxon>Sphingomonadales</taxon>
        <taxon>Sphingomonadaceae</taxon>
        <taxon>Sphingobium</taxon>
    </lineage>
</organism>
<accession>A0A1L5BQD8</accession>
<evidence type="ECO:0000259" key="4">
    <source>
        <dbReference type="PROSITE" id="PS51118"/>
    </source>
</evidence>
<keyword evidence="3" id="KW-0804">Transcription</keyword>
<evidence type="ECO:0000256" key="3">
    <source>
        <dbReference type="ARBA" id="ARBA00023163"/>
    </source>
</evidence>
<protein>
    <submittedName>
        <fullName evidence="5">HxlR family transcriptional regulator</fullName>
    </submittedName>
</protein>